<proteinExistence type="predicted"/>
<dbReference type="SMART" id="SM00248">
    <property type="entry name" value="ANK"/>
    <property type="match status" value="3"/>
</dbReference>
<reference evidence="3 4" key="1">
    <citation type="submission" date="2018-11" db="EMBL/GenBank/DDBJ databases">
        <authorList>
            <person name="Ye M.-Q."/>
            <person name="Du Z.-J."/>
        </authorList>
    </citation>
    <scope>NUCLEOTIDE SEQUENCE [LARGE SCALE GENOMIC DNA]</scope>
    <source>
        <strain evidence="3 4">U0105</strain>
    </source>
</reference>
<evidence type="ECO:0000256" key="2">
    <source>
        <dbReference type="ARBA" id="ARBA00023043"/>
    </source>
</evidence>
<name>A0A3N5YQ51_9ALTE</name>
<evidence type="ECO:0000256" key="1">
    <source>
        <dbReference type="ARBA" id="ARBA00022737"/>
    </source>
</evidence>
<keyword evidence="2" id="KW-0040">ANK repeat</keyword>
<dbReference type="PANTHER" id="PTHR24198:SF165">
    <property type="entry name" value="ANKYRIN REPEAT-CONTAINING PROTEIN-RELATED"/>
    <property type="match status" value="1"/>
</dbReference>
<sequence>MSLAKGPIENDFEIRKALNDGADPNAFYIENSNLPLIHVAAMKADLLSLRALIDHGAEVNREAGTTVGRFIHANPIDLTLFSSIGEPLASTQLLIEAGAELHNSQILNGACYRGDIKLFQEFKPLVLSTAFDDKGYGCLHMALEKRHFEFIRKLLTLEANTLWLQEQINFHRNNGSTPLDLAVVNKNYEIAYLIYLAGGRANREWTYSRIKEAQGKTAQEQESLYALKSLIHRAEFSD</sequence>
<dbReference type="SUPFAM" id="SSF48403">
    <property type="entry name" value="Ankyrin repeat"/>
    <property type="match status" value="1"/>
</dbReference>
<dbReference type="AlphaFoldDB" id="A0A3N5YQ51"/>
<dbReference type="InterPro" id="IPR002110">
    <property type="entry name" value="Ankyrin_rpt"/>
</dbReference>
<dbReference type="OrthoDB" id="928522at2"/>
<dbReference type="PANTHER" id="PTHR24198">
    <property type="entry name" value="ANKYRIN REPEAT AND PROTEIN KINASE DOMAIN-CONTAINING PROTEIN"/>
    <property type="match status" value="1"/>
</dbReference>
<organism evidence="3 4">
    <name type="scientific">Alteromonas sediminis</name>
    <dbReference type="NCBI Taxonomy" id="2259342"/>
    <lineage>
        <taxon>Bacteria</taxon>
        <taxon>Pseudomonadati</taxon>
        <taxon>Pseudomonadota</taxon>
        <taxon>Gammaproteobacteria</taxon>
        <taxon>Alteromonadales</taxon>
        <taxon>Alteromonadaceae</taxon>
        <taxon>Alteromonas/Salinimonas group</taxon>
        <taxon>Alteromonas</taxon>
    </lineage>
</organism>
<comment type="caution">
    <text evidence="3">The sequence shown here is derived from an EMBL/GenBank/DDBJ whole genome shotgun (WGS) entry which is preliminary data.</text>
</comment>
<keyword evidence="4" id="KW-1185">Reference proteome</keyword>
<dbReference type="EMBL" id="RPOK01000001">
    <property type="protein sequence ID" value="RPJ68131.1"/>
    <property type="molecule type" value="Genomic_DNA"/>
</dbReference>
<dbReference type="Pfam" id="PF12796">
    <property type="entry name" value="Ank_2"/>
    <property type="match status" value="1"/>
</dbReference>
<dbReference type="Proteomes" id="UP000275281">
    <property type="component" value="Unassembled WGS sequence"/>
</dbReference>
<dbReference type="Gene3D" id="1.25.40.20">
    <property type="entry name" value="Ankyrin repeat-containing domain"/>
    <property type="match status" value="1"/>
</dbReference>
<accession>A0A3N5YQ51</accession>
<evidence type="ECO:0000313" key="3">
    <source>
        <dbReference type="EMBL" id="RPJ68131.1"/>
    </source>
</evidence>
<keyword evidence="1" id="KW-0677">Repeat</keyword>
<evidence type="ECO:0000313" key="4">
    <source>
        <dbReference type="Proteomes" id="UP000275281"/>
    </source>
</evidence>
<dbReference type="RefSeq" id="WP_124026133.1">
    <property type="nucleotide sequence ID" value="NZ_JBHRSN010000005.1"/>
</dbReference>
<dbReference type="InterPro" id="IPR036770">
    <property type="entry name" value="Ankyrin_rpt-contain_sf"/>
</dbReference>
<gene>
    <name evidence="3" type="ORF">DRW07_01590</name>
</gene>
<protein>
    <submittedName>
        <fullName evidence="3">Ankyrin repeat domain-containing protein</fullName>
    </submittedName>
</protein>